<dbReference type="Proteomes" id="UP000199595">
    <property type="component" value="Unassembled WGS sequence"/>
</dbReference>
<gene>
    <name evidence="7" type="ORF">SAMN05444411_10387</name>
</gene>
<keyword evidence="2" id="KW-0472">Membrane</keyword>
<dbReference type="InterPro" id="IPR008930">
    <property type="entry name" value="Terpenoid_cyclase/PrenylTrfase"/>
</dbReference>
<dbReference type="SUPFAM" id="SSF48239">
    <property type="entry name" value="Terpenoid cyclases/Protein prenyltransferases"/>
    <property type="match status" value="1"/>
</dbReference>
<dbReference type="InterPro" id="IPR011625">
    <property type="entry name" value="A2M_N_BRD"/>
</dbReference>
<sequence>MKKIALTLMSVFLFSHVSKAQKFDNYSNLWKEVQQNEVKNLPKSALKVVETIYKKAEKQKNSPQLVKALLYKSKFALTLEEDAKLSVISNLKTEIEKAETPTKNVLESVLANLYWQYFQQNRWKFYNRTKTSEKIDTVDFRTWDLNTLFTEIHTHFQNSLQNGIILQQTKLEQFNDILHLQKDSKLYRPTLYDFIAHNALDFYKTSENSITKPADKFVISAKDFEQFYKINTSYLNEKDKQSLQLNALNIYQSLIAFHNKNNNKNAFVSVELERLKFLNQHSNFEGENELFFNKLIELKEDFKSHEASTLIDFEIASVHNEKGNEYNSENTKHQFEKAKAVEICDLAIEKFPESLGTKQCKNLKESILQQEISIITEKHIPTNLHSKISVFFKNFNKLNTTIYKVSEKEIRTFNKIYNDSTKIAYINKLKKVEALKNTLKNEKDYQQHITEIVLPPLKNGNYLLVASPQEVLNKNSTFATTTIQSTNISVVQKSTNEQHIYQVIDRNTGEPFTDAKVSVKNYDISRYNKSISKNLVTNEFGEFNFKTRNYHRNVAITVETKNEKAAFEDYYLNENRKPRIEKNNDDEITIKPFIFTDRSIYRPGQTVHFKAIFLKKQGDKSEVFTNEYVSFILENPNGEEIKEIELKLNEFGSVSESFILPNNGLNGEYTIYVDESYEHDNTNFYNNADYDFDYLEHTISVEEYKRPKFEAEFKPVTETFKLNDSVTVKGNATAFAGSSISDAKVTYRVHRKVIYPRWFYWYRPSYNTSGAMEITHGETKTDNEGNFEITFKSIPDKSADKENKPVFTYEIEADITDINGETRSATTLVKVGYHTLDISASISDKIDLNEKTHKITLTTNNLNGEFVPTKGALKIYKLLAPVNVLRERPWSVPDYQVLSKNEYQNLFPHEPYTNDENKVNNWKKGALVYETEFNTEESKEIQLKKIKNWNIGKYLIEVEANDKFNQKVEDKTRFSVFNSKKPAVADNQLFEISTDKNLYKTNENVQLKIGSASNEVFVTIAIEKNHKIVSQQIVKLNNEVKFIKIPVEQEDLGGFAIKYSFSAYNSFKSGVLNIAVPKQLNDISIETQTFRNKLQPGQEETWSFKIKGANKDKITAEVLASMYDASLDQFKSHSWSFNPIQHSSYYSYNNWNTQNSYGNTSFRVYNLSRHYYNNQTQNFDKLNWFGFSLNNNRYLQRTYMAKAKASVERKESQRSSYDKIVSGVVTDNDGQPLPGVSVIISGTTFGTQTDFDGAYSIKVKKGDELQYSYIGFSTTGKTIGTSSTMDISLEASNEALEEVVVVGYGTQRKASLTGSISTVKSEVSEDVSMILEGKVAGVNISGTSGANKKVMIRGTNSTNTKNALYIVDGVPVNKFEIGNAEILSINVLKDAAATSIYGSRGANGVIIISTKSGQKKLEKDLANVKARKNFKETAFFFPHLKTDKDGCVSFNFTMPEALTRWKLQLLAHTPQLETATKTLTTVTQKDLMVLPNPPRFLREGDVLQFSSKISNLSDKALNGVAQLVLTDAITGQDVTKQLLKASLPSGEMSKGQRGLQNFMVDAKGNTNVMWTLTIPDNVQAVQYKIVAKAGEFSDGEQNVLPVLSNRMLVTETLPMWVRSKQTKTFKLDKLINSASTPLSDRTLKNHKLTLEITSNPAWYAVQSLPYLMEYPYECAEQTFSRYYANTLASHIANSNPRIQEVFNLWKTSDALVSNLEKNEELKSIIIQETPWLRDAQNETEQKKRIGLLFDLNKMKNEQEIALNKLKELQFSNGGFPWFKGSKYPNRYITQHIASSYGHLKQLRSLSGVEMTDGEASKMITKAVQFLDDEILDDYNKLLERAKKTREKAKTKSKGIKAEKEFLEKNNLGHTQLHYLYMRSFYKNVEVPSKVQKAVDYYTKQSATYWTDFNLYSKGMIALIQHRNENKTITSDILKSLKENSITSEELGMYWKANTPSWFWYQSPIETQALMIEVFAEAGNVILSETKNLETIDNLKIWLLKNKQTNQWKTTKATTEAVYALLLQGSDWLSVNESVDVTIGTQKIEPSKLENVKVEAGTGYFKTSWNGNEITSEMGEVTLSKKDEGIAWGGLYWQYFEDLDKITSAETPLKLSKKLFLKQNTNTGKELTEITENTNLKVGDLITVRVELRADRPMEFVHMKDMRASGLEPINVLSSYKWQDGLGYYESTKDASTNFFMERLPKGVYVFEYDLRVNNAGNFSNGITTIQSMYAPEFSSHSEGVRVRIED</sequence>
<dbReference type="InterPro" id="IPR037066">
    <property type="entry name" value="Plug_dom_sf"/>
</dbReference>
<organism evidence="7 8">
    <name type="scientific">Lutibacter oricola</name>
    <dbReference type="NCBI Taxonomy" id="762486"/>
    <lineage>
        <taxon>Bacteria</taxon>
        <taxon>Pseudomonadati</taxon>
        <taxon>Bacteroidota</taxon>
        <taxon>Flavobacteriia</taxon>
        <taxon>Flavobacteriales</taxon>
        <taxon>Flavobacteriaceae</taxon>
        <taxon>Lutibacter</taxon>
    </lineage>
</organism>
<dbReference type="Gene3D" id="2.170.130.10">
    <property type="entry name" value="TonB-dependent receptor, plug domain"/>
    <property type="match status" value="1"/>
</dbReference>
<dbReference type="InterPro" id="IPR039426">
    <property type="entry name" value="TonB-dep_rcpt-like"/>
</dbReference>
<evidence type="ECO:0000256" key="4">
    <source>
        <dbReference type="SAM" id="SignalP"/>
    </source>
</evidence>
<keyword evidence="2" id="KW-0812">Transmembrane</keyword>
<dbReference type="InterPro" id="IPR008969">
    <property type="entry name" value="CarboxyPept-like_regulatory"/>
</dbReference>
<feature type="domain" description="Alpha-2-macroglobulin" evidence="6">
    <location>
        <begin position="1433"/>
        <end position="1523"/>
    </location>
</feature>
<dbReference type="PANTHER" id="PTHR40094">
    <property type="entry name" value="ALPHA-2-MACROGLOBULIN HOMOLOG"/>
    <property type="match status" value="1"/>
</dbReference>
<dbReference type="SUPFAM" id="SSF56935">
    <property type="entry name" value="Porins"/>
    <property type="match status" value="1"/>
</dbReference>
<dbReference type="InterPro" id="IPR023997">
    <property type="entry name" value="TonB-dep_OMP_SusC/RagA_CS"/>
</dbReference>
<proteinExistence type="inferred from homology"/>
<dbReference type="GO" id="GO:0009279">
    <property type="term" value="C:cell outer membrane"/>
    <property type="evidence" value="ECO:0007669"/>
    <property type="project" value="UniProtKB-SubCell"/>
</dbReference>
<feature type="chain" id="PRO_5011535796" evidence="4">
    <location>
        <begin position="21"/>
        <end position="2246"/>
    </location>
</feature>
<dbReference type="Gene3D" id="2.60.40.1120">
    <property type="entry name" value="Carboxypeptidase-like, regulatory domain"/>
    <property type="match status" value="1"/>
</dbReference>
<keyword evidence="2" id="KW-0813">Transport</keyword>
<dbReference type="Pfam" id="PF07715">
    <property type="entry name" value="Plug"/>
    <property type="match status" value="1"/>
</dbReference>
<protein>
    <submittedName>
        <fullName evidence="7">TonB-dependent outer membrane receptor, SusC/RagA subfamily, signature region</fullName>
    </submittedName>
</protein>
<dbReference type="SMART" id="SM01360">
    <property type="entry name" value="A2M"/>
    <property type="match status" value="1"/>
</dbReference>
<evidence type="ECO:0000256" key="1">
    <source>
        <dbReference type="ARBA" id="ARBA00010556"/>
    </source>
</evidence>
<dbReference type="SMART" id="SM01359">
    <property type="entry name" value="A2M_N_2"/>
    <property type="match status" value="1"/>
</dbReference>
<evidence type="ECO:0000256" key="2">
    <source>
        <dbReference type="PROSITE-ProRule" id="PRU01360"/>
    </source>
</evidence>
<dbReference type="InterPro" id="IPR001599">
    <property type="entry name" value="Macroglobln_a2"/>
</dbReference>
<evidence type="ECO:0000256" key="3">
    <source>
        <dbReference type="SAM" id="Coils"/>
    </source>
</evidence>
<keyword evidence="2" id="KW-1134">Transmembrane beta strand</keyword>
<dbReference type="SMART" id="SM01419">
    <property type="entry name" value="Thiol-ester_cl"/>
    <property type="match status" value="1"/>
</dbReference>
<dbReference type="EMBL" id="FNNJ01000003">
    <property type="protein sequence ID" value="SDX09802.1"/>
    <property type="molecule type" value="Genomic_DNA"/>
</dbReference>
<dbReference type="Gene3D" id="1.50.10.20">
    <property type="match status" value="1"/>
</dbReference>
<dbReference type="InterPro" id="IPR002890">
    <property type="entry name" value="MG2"/>
</dbReference>
<dbReference type="NCBIfam" id="TIGR04057">
    <property type="entry name" value="SusC_RagA_signa"/>
    <property type="match status" value="1"/>
</dbReference>
<dbReference type="Pfam" id="PF01835">
    <property type="entry name" value="MG2"/>
    <property type="match status" value="1"/>
</dbReference>
<comment type="subcellular location">
    <subcellularLocation>
        <location evidence="2">Cell outer membrane</location>
        <topology evidence="2">Multi-pass membrane protein</topology>
    </subcellularLocation>
</comment>
<keyword evidence="4" id="KW-0732">Signal</keyword>
<keyword evidence="3" id="KW-0175">Coiled coil</keyword>
<name>A0A1H2YX79_9FLAO</name>
<comment type="similarity">
    <text evidence="1">Belongs to the protease inhibitor I39 (alpha-2-macroglobulin) family. Bacterial alpha-2-macroglobulin subfamily.</text>
</comment>
<dbReference type="RefSeq" id="WP_090122169.1">
    <property type="nucleotide sequence ID" value="NZ_FNNJ01000003.1"/>
</dbReference>
<dbReference type="InterPro" id="IPR012910">
    <property type="entry name" value="Plug_dom"/>
</dbReference>
<dbReference type="Pfam" id="PF00207">
    <property type="entry name" value="A2M"/>
    <property type="match status" value="1"/>
</dbReference>
<dbReference type="STRING" id="762486.SAMN05444411_10387"/>
<dbReference type="OrthoDB" id="9767116at2"/>
<dbReference type="Pfam" id="PF17973">
    <property type="entry name" value="bMG10"/>
    <property type="match status" value="1"/>
</dbReference>
<evidence type="ECO:0000313" key="7">
    <source>
        <dbReference type="EMBL" id="SDX09802.1"/>
    </source>
</evidence>
<reference evidence="7 8" key="1">
    <citation type="submission" date="2016-10" db="EMBL/GenBank/DDBJ databases">
        <authorList>
            <person name="de Groot N.N."/>
        </authorList>
    </citation>
    <scope>NUCLEOTIDE SEQUENCE [LARGE SCALE GENOMIC DNA]</scope>
    <source>
        <strain evidence="7 8">DSM 24956</strain>
    </source>
</reference>
<dbReference type="PROSITE" id="PS52016">
    <property type="entry name" value="TONB_DEPENDENT_REC_3"/>
    <property type="match status" value="1"/>
</dbReference>
<feature type="domain" description="Alpha-2-macroglobulin bait region" evidence="5">
    <location>
        <begin position="990"/>
        <end position="1130"/>
    </location>
</feature>
<comment type="similarity">
    <text evidence="2">Belongs to the TonB-dependent receptor family.</text>
</comment>
<dbReference type="SUPFAM" id="SSF49464">
    <property type="entry name" value="Carboxypeptidase regulatory domain-like"/>
    <property type="match status" value="1"/>
</dbReference>
<accession>A0A1H2YX79</accession>
<dbReference type="InterPro" id="IPR047565">
    <property type="entry name" value="Alpha-macroglob_thiol-ester_cl"/>
</dbReference>
<dbReference type="PANTHER" id="PTHR40094:SF1">
    <property type="entry name" value="UBIQUITIN DOMAIN-CONTAINING PROTEIN"/>
    <property type="match status" value="1"/>
</dbReference>
<keyword evidence="7" id="KW-0675">Receptor</keyword>
<keyword evidence="8" id="KW-1185">Reference proteome</keyword>
<dbReference type="Gene3D" id="2.60.40.1930">
    <property type="match status" value="1"/>
</dbReference>
<evidence type="ECO:0000259" key="5">
    <source>
        <dbReference type="SMART" id="SM01359"/>
    </source>
</evidence>
<dbReference type="InterPro" id="IPR041246">
    <property type="entry name" value="Bact_MG10"/>
</dbReference>
<dbReference type="Pfam" id="PF13715">
    <property type="entry name" value="CarbopepD_reg_2"/>
    <property type="match status" value="1"/>
</dbReference>
<evidence type="ECO:0000259" key="6">
    <source>
        <dbReference type="SMART" id="SM01360"/>
    </source>
</evidence>
<keyword evidence="2" id="KW-0998">Cell outer membrane</keyword>
<dbReference type="Pfam" id="PF07703">
    <property type="entry name" value="A2M_BRD"/>
    <property type="match status" value="1"/>
</dbReference>
<feature type="coiled-coil region" evidence="3">
    <location>
        <begin position="1831"/>
        <end position="1865"/>
    </location>
</feature>
<feature type="signal peptide" evidence="4">
    <location>
        <begin position="1"/>
        <end position="20"/>
    </location>
</feature>
<evidence type="ECO:0000313" key="8">
    <source>
        <dbReference type="Proteomes" id="UP000199595"/>
    </source>
</evidence>
<dbReference type="InterPro" id="IPR051802">
    <property type="entry name" value="YfhM-like"/>
</dbReference>
<dbReference type="GO" id="GO:0004866">
    <property type="term" value="F:endopeptidase inhibitor activity"/>
    <property type="evidence" value="ECO:0007669"/>
    <property type="project" value="InterPro"/>
</dbReference>